<dbReference type="PROSITE" id="PS50240">
    <property type="entry name" value="TRYPSIN_DOM"/>
    <property type="match status" value="1"/>
</dbReference>
<comment type="subunit">
    <text evidence="19">Core component of the complement C1 complex, a calcium-dependent complex composed of 1 molecule of the C1Q subcomplex, 2 molecules of C1R and 2 molecules of C1S. The C1Q subcomplex is composed 18 subunits: 3 chains of C1QA, C1QB, and C1QC trimerize to form 6 collagen-like triple helices connected to six globular ligand-recognition modules. Within the C1 complex, C1R is a dimer of identical chains, each of which is activated by cleavage into two chains, heavy and light, connected by disulfide bonds.</text>
</comment>
<dbReference type="SMART" id="SM00020">
    <property type="entry name" value="Tryp_SPc"/>
    <property type="match status" value="1"/>
</dbReference>
<evidence type="ECO:0000256" key="12">
    <source>
        <dbReference type="ARBA" id="ARBA00022737"/>
    </source>
</evidence>
<feature type="domain" description="EGF-like" evidence="23">
    <location>
        <begin position="97"/>
        <end position="137"/>
    </location>
</feature>
<comment type="function">
    <text evidence="18">Serine protease component of the complement C1 complex, a multiprotein complex that initiates the classical pathway of the complement system, a cascade of proteins that leads to phagocytosis and breakdown of pathogens and signaling that strengthens the adaptive immune system. C1R catalyzes the first enzymatic step in the classical complement pathway: it is activated by the C1Q subcomplex of the C1 complex, which associates with IgG or IgM immunoglobulins complexed with antigens to form antigen-antibody complexes on the surface of pathogens. Immunoglobulin-binding promotes the autocatalytic cleavage and activation of C1R. Activated C1R then cleaves and activates C1S, the second protease of the classical complement pathway. It is unclear if C1R activates C1S within single, strained C1 complexes or between neighboring C1 complexes on surfaces.</text>
</comment>
<evidence type="ECO:0000256" key="7">
    <source>
        <dbReference type="ARBA" id="ARBA00022553"/>
    </source>
</evidence>
<dbReference type="SUPFAM" id="SSF49854">
    <property type="entry name" value="Spermadhesin, CUB domain"/>
    <property type="match status" value="1"/>
</dbReference>
<protein>
    <recommendedName>
        <fullName evidence="4">complement subcomponent C1r</fullName>
        <ecNumber evidence="4">3.4.21.41</ecNumber>
    </recommendedName>
</protein>
<keyword evidence="17" id="KW-0325">Glycoprotein</keyword>
<evidence type="ECO:0000259" key="22">
    <source>
        <dbReference type="PROSITE" id="PS01180"/>
    </source>
</evidence>
<dbReference type="CDD" id="cd00041">
    <property type="entry name" value="CUB"/>
    <property type="match status" value="1"/>
</dbReference>
<dbReference type="GO" id="GO:0004252">
    <property type="term" value="F:serine-type endopeptidase activity"/>
    <property type="evidence" value="ECO:0007669"/>
    <property type="project" value="InterPro"/>
</dbReference>
<accession>A0AAD5AL33</accession>
<dbReference type="Gene3D" id="2.40.10.10">
    <property type="entry name" value="Trypsin-like serine proteases"/>
    <property type="match status" value="1"/>
</dbReference>
<dbReference type="InterPro" id="IPR043504">
    <property type="entry name" value="Peptidase_S1_PA_chymotrypsin"/>
</dbReference>
<dbReference type="Gene3D" id="2.10.70.10">
    <property type="entry name" value="Complement Module, domain 1"/>
    <property type="match status" value="1"/>
</dbReference>
<dbReference type="PRINTS" id="PR00722">
    <property type="entry name" value="CHYMOTRYPSIN"/>
</dbReference>
<keyword evidence="7" id="KW-0597">Phosphoprotein</keyword>
<dbReference type="InterPro" id="IPR001881">
    <property type="entry name" value="EGF-like_Ca-bd_dom"/>
</dbReference>
<dbReference type="CDD" id="cd00190">
    <property type="entry name" value="Tryp_SPc"/>
    <property type="match status" value="1"/>
</dbReference>
<keyword evidence="8 21" id="KW-0768">Sushi</keyword>
<evidence type="ECO:0000256" key="10">
    <source>
        <dbReference type="ARBA" id="ARBA00022723"/>
    </source>
</evidence>
<sequence length="512" mass="57236">MNWTRCAPPGFTVSLNLIHLDLENSTNCEHDALMVSYCFGNELIKSLCGTLSFMELQSSINPKLHSAPGGCLSIYFHSDDSFPQVHTGFNAFHQIQDIDECESLSNPCSHLCSNFIGGFRCRCPHGYLLNHNNHTCDGREVADMMERRKEDMFCVQETKWERPVMLEGGLNCFIMECMEREMGDPEGVMKCGQPKLLVNGHVKFVKGSKNEYLSIIQYHCNEPFYISKEKQNGNYTCSASQKWRSTGNNILPSCHYVCGQQSFGFGRIWGGKVAPSGSFPWQVHLLNGIHRGGGFIIGEKWLMTAAHNMVNYGTTFPTPKEEIKVYAGHNDLEQLGSFIALNISSIYVHANYTTEYDNDIALIKLTSPITFNRKIRPVCLPPKHVDLSNREGSVSGYGVTERYEVSNKLLYVDLHTVTQIQCRSSFNDLRKKSSDTPHVTDNMFCAGAVGGGKDSCTGDSGSAFVVHENGVYCAAGIVSWGPKYCGKNGTYGVYTYVPRYLDWINKTMSEND</sequence>
<comment type="subcellular location">
    <subcellularLocation>
        <location evidence="2">Cell surface</location>
    </subcellularLocation>
    <subcellularLocation>
        <location evidence="3">Secreted</location>
    </subcellularLocation>
</comment>
<feature type="domain" description="Peptidase S1" evidence="24">
    <location>
        <begin position="268"/>
        <end position="509"/>
    </location>
</feature>
<dbReference type="InterPro" id="IPR049883">
    <property type="entry name" value="NOTCH1_EGF-like"/>
</dbReference>
<dbReference type="Gene3D" id="2.10.25.10">
    <property type="entry name" value="Laminin"/>
    <property type="match status" value="1"/>
</dbReference>
<dbReference type="InterPro" id="IPR000859">
    <property type="entry name" value="CUB_dom"/>
</dbReference>
<evidence type="ECO:0000256" key="13">
    <source>
        <dbReference type="ARBA" id="ARBA00022801"/>
    </source>
</evidence>
<evidence type="ECO:0000256" key="18">
    <source>
        <dbReference type="ARBA" id="ARBA00093383"/>
    </source>
</evidence>
<evidence type="ECO:0000256" key="8">
    <source>
        <dbReference type="ARBA" id="ARBA00022659"/>
    </source>
</evidence>
<feature type="domain" description="Sushi" evidence="25">
    <location>
        <begin position="189"/>
        <end position="256"/>
    </location>
</feature>
<dbReference type="FunFam" id="2.40.10.10:FF:000068">
    <property type="entry name" value="transmembrane protease serine 2"/>
    <property type="match status" value="1"/>
</dbReference>
<comment type="catalytic activity">
    <reaction evidence="1">
        <text>Selective cleavage of Lys(or Arg)-|-Ile bond in complement subcomponent C1s to form the active form of C1s (EC 3.4.21.42).</text>
        <dbReference type="EC" id="3.4.21.41"/>
    </reaction>
</comment>
<dbReference type="InterPro" id="IPR001254">
    <property type="entry name" value="Trypsin_dom"/>
</dbReference>
<feature type="domain" description="CUB" evidence="22">
    <location>
        <begin position="1"/>
        <end position="96"/>
    </location>
</feature>
<dbReference type="InterPro" id="IPR000742">
    <property type="entry name" value="EGF"/>
</dbReference>
<evidence type="ECO:0000256" key="17">
    <source>
        <dbReference type="ARBA" id="ARBA00023180"/>
    </source>
</evidence>
<keyword evidence="6 20" id="KW-0245">EGF-like domain</keyword>
<keyword evidence="13" id="KW-0378">Hydrolase</keyword>
<keyword evidence="5" id="KW-0964">Secreted</keyword>
<dbReference type="InterPro" id="IPR018097">
    <property type="entry name" value="EGF_Ca-bd_CS"/>
</dbReference>
<dbReference type="FunFam" id="2.10.70.10:FF:000016">
    <property type="entry name" value="Mannan-binding lectin serine protease 1"/>
    <property type="match status" value="1"/>
</dbReference>
<dbReference type="InterPro" id="IPR000152">
    <property type="entry name" value="EGF-type_Asp/Asn_hydroxyl_site"/>
</dbReference>
<evidence type="ECO:0000313" key="27">
    <source>
        <dbReference type="Proteomes" id="UP001205998"/>
    </source>
</evidence>
<dbReference type="PROSITE" id="PS00135">
    <property type="entry name" value="TRYPSIN_SER"/>
    <property type="match status" value="1"/>
</dbReference>
<keyword evidence="9 26" id="KW-0645">Protease</keyword>
<dbReference type="GO" id="GO:0072562">
    <property type="term" value="C:blood microparticle"/>
    <property type="evidence" value="ECO:0007669"/>
    <property type="project" value="TreeGrafter"/>
</dbReference>
<dbReference type="InterPro" id="IPR035976">
    <property type="entry name" value="Sushi/SCR/CCP_sf"/>
</dbReference>
<keyword evidence="15" id="KW-0391">Immunity</keyword>
<dbReference type="Proteomes" id="UP001205998">
    <property type="component" value="Unassembled WGS sequence"/>
</dbReference>
<dbReference type="InterPro" id="IPR035914">
    <property type="entry name" value="Sperma_CUB_dom_sf"/>
</dbReference>
<evidence type="ECO:0000256" key="20">
    <source>
        <dbReference type="PROSITE-ProRule" id="PRU00076"/>
    </source>
</evidence>
<dbReference type="EMBL" id="MU551696">
    <property type="protein sequence ID" value="KAI5618151.1"/>
    <property type="molecule type" value="Genomic_DNA"/>
</dbReference>
<evidence type="ECO:0000256" key="1">
    <source>
        <dbReference type="ARBA" id="ARBA00001057"/>
    </source>
</evidence>
<evidence type="ECO:0000256" key="21">
    <source>
        <dbReference type="PROSITE-ProRule" id="PRU00302"/>
    </source>
</evidence>
<evidence type="ECO:0000256" key="6">
    <source>
        <dbReference type="ARBA" id="ARBA00022536"/>
    </source>
</evidence>
<dbReference type="SUPFAM" id="SSF57535">
    <property type="entry name" value="Complement control module/SCR domain"/>
    <property type="match status" value="1"/>
</dbReference>
<reference evidence="26" key="1">
    <citation type="submission" date="2018-07" db="EMBL/GenBank/DDBJ databases">
        <title>Comparative genomics of catfishes provides insights into carnivory and benthic adaptation.</title>
        <authorList>
            <person name="Zhang Y."/>
            <person name="Wang D."/>
            <person name="Peng Z."/>
            <person name="Zheng S."/>
            <person name="Shao F."/>
            <person name="Tao W."/>
        </authorList>
    </citation>
    <scope>NUCLEOTIDE SEQUENCE</scope>
    <source>
        <strain evidence="26">Chongqing</strain>
    </source>
</reference>
<evidence type="ECO:0000256" key="3">
    <source>
        <dbReference type="ARBA" id="ARBA00004613"/>
    </source>
</evidence>
<dbReference type="PANTHER" id="PTHR24255:SF25">
    <property type="entry name" value="COMPLEMENT C1R SUBCOMPONENT"/>
    <property type="match status" value="1"/>
</dbReference>
<keyword evidence="15" id="KW-0180">Complement pathway</keyword>
<keyword evidence="10" id="KW-0479">Metal-binding</keyword>
<dbReference type="FunFam" id="2.40.10.10:FF:000054">
    <property type="entry name" value="Complement C1r subcomponent"/>
    <property type="match status" value="1"/>
</dbReference>
<organism evidence="26 27">
    <name type="scientific">Silurus asotus</name>
    <name type="common">Amur catfish</name>
    <name type="synonym">Parasilurus asotus</name>
    <dbReference type="NCBI Taxonomy" id="30991"/>
    <lineage>
        <taxon>Eukaryota</taxon>
        <taxon>Metazoa</taxon>
        <taxon>Chordata</taxon>
        <taxon>Craniata</taxon>
        <taxon>Vertebrata</taxon>
        <taxon>Euteleostomi</taxon>
        <taxon>Actinopterygii</taxon>
        <taxon>Neopterygii</taxon>
        <taxon>Teleostei</taxon>
        <taxon>Ostariophysi</taxon>
        <taxon>Siluriformes</taxon>
        <taxon>Siluridae</taxon>
        <taxon>Silurus</taxon>
    </lineage>
</organism>
<evidence type="ECO:0000259" key="23">
    <source>
        <dbReference type="PROSITE" id="PS50026"/>
    </source>
</evidence>
<dbReference type="GO" id="GO:0005509">
    <property type="term" value="F:calcium ion binding"/>
    <property type="evidence" value="ECO:0007669"/>
    <property type="project" value="InterPro"/>
</dbReference>
<dbReference type="SMART" id="SM00181">
    <property type="entry name" value="EGF"/>
    <property type="match status" value="1"/>
</dbReference>
<evidence type="ECO:0000256" key="15">
    <source>
        <dbReference type="ARBA" id="ARBA00022875"/>
    </source>
</evidence>
<dbReference type="Pfam" id="PF00089">
    <property type="entry name" value="Trypsin"/>
    <property type="match status" value="1"/>
</dbReference>
<dbReference type="PROSITE" id="PS50026">
    <property type="entry name" value="EGF_3"/>
    <property type="match status" value="1"/>
</dbReference>
<dbReference type="SMART" id="SM00032">
    <property type="entry name" value="CCP"/>
    <property type="match status" value="1"/>
</dbReference>
<evidence type="ECO:0000256" key="16">
    <source>
        <dbReference type="ARBA" id="ARBA00023157"/>
    </source>
</evidence>
<dbReference type="InterPro" id="IPR033116">
    <property type="entry name" value="TRYPSIN_SER"/>
</dbReference>
<dbReference type="Gene3D" id="2.60.120.290">
    <property type="entry name" value="Spermadhesin, CUB domain"/>
    <property type="match status" value="1"/>
</dbReference>
<dbReference type="InterPro" id="IPR009003">
    <property type="entry name" value="Peptidase_S1_PA"/>
</dbReference>
<dbReference type="SMART" id="SM00179">
    <property type="entry name" value="EGF_CA"/>
    <property type="match status" value="1"/>
</dbReference>
<evidence type="ECO:0000256" key="14">
    <source>
        <dbReference type="ARBA" id="ARBA00022825"/>
    </source>
</evidence>
<keyword evidence="14" id="KW-0720">Serine protease</keyword>
<keyword evidence="12" id="KW-0677">Repeat</keyword>
<dbReference type="SUPFAM" id="SSF57196">
    <property type="entry name" value="EGF/Laminin"/>
    <property type="match status" value="1"/>
</dbReference>
<keyword evidence="15" id="KW-0399">Innate immunity</keyword>
<dbReference type="PROSITE" id="PS01187">
    <property type="entry name" value="EGF_CA"/>
    <property type="match status" value="1"/>
</dbReference>
<dbReference type="GO" id="GO:0031638">
    <property type="term" value="P:zymogen activation"/>
    <property type="evidence" value="ECO:0007669"/>
    <property type="project" value="TreeGrafter"/>
</dbReference>
<evidence type="ECO:0000259" key="25">
    <source>
        <dbReference type="PROSITE" id="PS50923"/>
    </source>
</evidence>
<dbReference type="AlphaFoldDB" id="A0AAD5AL33"/>
<evidence type="ECO:0000313" key="26">
    <source>
        <dbReference type="EMBL" id="KAI5618151.1"/>
    </source>
</evidence>
<dbReference type="Pfam" id="PF07645">
    <property type="entry name" value="EGF_CA"/>
    <property type="match status" value="1"/>
</dbReference>
<keyword evidence="11" id="KW-0732">Signal</keyword>
<evidence type="ECO:0000256" key="2">
    <source>
        <dbReference type="ARBA" id="ARBA00004241"/>
    </source>
</evidence>
<evidence type="ECO:0000256" key="9">
    <source>
        <dbReference type="ARBA" id="ARBA00022670"/>
    </source>
</evidence>
<dbReference type="InterPro" id="IPR001314">
    <property type="entry name" value="Peptidase_S1A"/>
</dbReference>
<dbReference type="PANTHER" id="PTHR24255">
    <property type="entry name" value="COMPLEMENT COMPONENT 1, S SUBCOMPONENT-RELATED"/>
    <property type="match status" value="1"/>
</dbReference>
<dbReference type="InterPro" id="IPR000436">
    <property type="entry name" value="Sushi_SCR_CCP_dom"/>
</dbReference>
<proteinExistence type="predicted"/>
<dbReference type="PROSITE" id="PS00010">
    <property type="entry name" value="ASX_HYDROXYL"/>
    <property type="match status" value="1"/>
</dbReference>
<dbReference type="CDD" id="cd00054">
    <property type="entry name" value="EGF_CA"/>
    <property type="match status" value="1"/>
</dbReference>
<comment type="caution">
    <text evidence="26">The sequence shown here is derived from an EMBL/GenBank/DDBJ whole genome shotgun (WGS) entry which is preliminary data.</text>
</comment>
<comment type="caution">
    <text evidence="20">Lacks conserved residue(s) required for the propagation of feature annotation.</text>
</comment>
<name>A0AAD5AL33_SILAS</name>
<dbReference type="EC" id="3.4.21.41" evidence="4"/>
<keyword evidence="16" id="KW-1015">Disulfide bond</keyword>
<gene>
    <name evidence="26" type="ORF">C0J50_22133</name>
</gene>
<dbReference type="SUPFAM" id="SSF50494">
    <property type="entry name" value="Trypsin-like serine proteases"/>
    <property type="match status" value="1"/>
</dbReference>
<dbReference type="PROSITE" id="PS01180">
    <property type="entry name" value="CUB"/>
    <property type="match status" value="1"/>
</dbReference>
<dbReference type="PROSITE" id="PS01186">
    <property type="entry name" value="EGF_2"/>
    <property type="match status" value="1"/>
</dbReference>
<keyword evidence="27" id="KW-1185">Reference proteome</keyword>
<evidence type="ECO:0000256" key="5">
    <source>
        <dbReference type="ARBA" id="ARBA00022525"/>
    </source>
</evidence>
<evidence type="ECO:0000256" key="19">
    <source>
        <dbReference type="ARBA" id="ARBA00093536"/>
    </source>
</evidence>
<evidence type="ECO:0000256" key="4">
    <source>
        <dbReference type="ARBA" id="ARBA00011907"/>
    </source>
</evidence>
<evidence type="ECO:0000259" key="24">
    <source>
        <dbReference type="PROSITE" id="PS50240"/>
    </source>
</evidence>
<evidence type="ECO:0000256" key="11">
    <source>
        <dbReference type="ARBA" id="ARBA00022729"/>
    </source>
</evidence>
<dbReference type="PROSITE" id="PS50923">
    <property type="entry name" value="SUSHI"/>
    <property type="match status" value="1"/>
</dbReference>